<accession>B9M2U5</accession>
<dbReference type="eggNOG" id="COG0367">
    <property type="taxonomic scope" value="Bacteria"/>
</dbReference>
<evidence type="ECO:0000256" key="6">
    <source>
        <dbReference type="ARBA" id="ARBA00022962"/>
    </source>
</evidence>
<dbReference type="CDD" id="cd00712">
    <property type="entry name" value="AsnB"/>
    <property type="match status" value="1"/>
</dbReference>
<dbReference type="GO" id="GO:0005524">
    <property type="term" value="F:ATP binding"/>
    <property type="evidence" value="ECO:0007669"/>
    <property type="project" value="UniProtKB-KW"/>
</dbReference>
<dbReference type="GO" id="GO:0016740">
    <property type="term" value="F:transferase activity"/>
    <property type="evidence" value="ECO:0007669"/>
    <property type="project" value="UniProtKB-KW"/>
</dbReference>
<proteinExistence type="inferred from homology"/>
<dbReference type="OrthoDB" id="9763290at2"/>
<dbReference type="Pfam" id="PF00733">
    <property type="entry name" value="Asn_synthase"/>
    <property type="match status" value="1"/>
</dbReference>
<dbReference type="InterPro" id="IPR014729">
    <property type="entry name" value="Rossmann-like_a/b/a_fold"/>
</dbReference>
<dbReference type="SUPFAM" id="SSF56235">
    <property type="entry name" value="N-terminal nucleophile aminohydrolases (Ntn hydrolases)"/>
    <property type="match status" value="1"/>
</dbReference>
<dbReference type="STRING" id="316067.Geob_2948"/>
<evidence type="ECO:0000256" key="3">
    <source>
        <dbReference type="ARBA" id="ARBA00012737"/>
    </source>
</evidence>
<keyword evidence="13" id="KW-1185">Reference proteome</keyword>
<dbReference type="GO" id="GO:0005829">
    <property type="term" value="C:cytosol"/>
    <property type="evidence" value="ECO:0007669"/>
    <property type="project" value="TreeGrafter"/>
</dbReference>
<keyword evidence="8" id="KW-0061">Asparagine biosynthesis</keyword>
<dbReference type="PROSITE" id="PS51278">
    <property type="entry name" value="GATASE_TYPE_2"/>
    <property type="match status" value="1"/>
</dbReference>
<dbReference type="InterPro" id="IPR006426">
    <property type="entry name" value="Asn_synth_AEB"/>
</dbReference>
<dbReference type="Gene3D" id="3.60.20.10">
    <property type="entry name" value="Glutamine Phosphoribosylpyrophosphate, subunit 1, domain 1"/>
    <property type="match status" value="1"/>
</dbReference>
<comment type="similarity">
    <text evidence="2">Belongs to the asparagine synthetase family.</text>
</comment>
<dbReference type="InterPro" id="IPR029055">
    <property type="entry name" value="Ntn_hydrolases_N"/>
</dbReference>
<keyword evidence="4 9" id="KW-0547">Nucleotide-binding</keyword>
<evidence type="ECO:0000256" key="2">
    <source>
        <dbReference type="ARBA" id="ARBA00005752"/>
    </source>
</evidence>
<dbReference type="InterPro" id="IPR001962">
    <property type="entry name" value="Asn_synthase"/>
</dbReference>
<evidence type="ECO:0000256" key="7">
    <source>
        <dbReference type="ARBA" id="ARBA00048741"/>
    </source>
</evidence>
<dbReference type="InterPro" id="IPR033738">
    <property type="entry name" value="AsnB_N"/>
</dbReference>
<evidence type="ECO:0000256" key="10">
    <source>
        <dbReference type="PIRSR" id="PIRSR001589-3"/>
    </source>
</evidence>
<keyword evidence="12" id="KW-0808">Transferase</keyword>
<dbReference type="RefSeq" id="WP_012648019.1">
    <property type="nucleotide sequence ID" value="NC_011979.1"/>
</dbReference>
<dbReference type="Proteomes" id="UP000007721">
    <property type="component" value="Chromosome"/>
</dbReference>
<dbReference type="GO" id="GO:0006529">
    <property type="term" value="P:asparagine biosynthetic process"/>
    <property type="evidence" value="ECO:0007669"/>
    <property type="project" value="UniProtKB-KW"/>
</dbReference>
<name>B9M2U5_GEODF</name>
<dbReference type="PANTHER" id="PTHR43284">
    <property type="entry name" value="ASPARAGINE SYNTHETASE (GLUTAMINE-HYDROLYZING)"/>
    <property type="match status" value="1"/>
</dbReference>
<feature type="binding site" evidence="9">
    <location>
        <position position="97"/>
    </location>
    <ligand>
        <name>L-glutamine</name>
        <dbReference type="ChEBI" id="CHEBI:58359"/>
    </ligand>
</feature>
<feature type="domain" description="Glutamine amidotransferase type-2" evidence="11">
    <location>
        <begin position="2"/>
        <end position="210"/>
    </location>
</feature>
<dbReference type="PIRSF" id="PIRSF001589">
    <property type="entry name" value="Asn_synthetase_glu-h"/>
    <property type="match status" value="1"/>
</dbReference>
<gene>
    <name evidence="12" type="ordered locus">Geob_2948</name>
</gene>
<sequence length="656" mass="75295">MCGIAGICNPGRSPEVLVSRMIAVMRHRGPDASGIFLDANMAMGHARLSIIDLGGGTQPICNEDGRLWIVYNGEIFNYPELRALLLKKGHVFRTATDTEVLVHLYEEYGPDALSMVNGQFAFAIWDTRKKELFLARDRVGIRPLFYTRNDNQLVFASEIKAIFQDPAIKRELDLQALKQIFTFWTTVGDRTAFKNVHELRPGHYMVFRDGRIVEEKAFWSLPFYQKEERWQGTFGEACEELRELLLDAVRLRLRADVPVGAYLSGGLDSSIITSLISSRFDNNLRTFSVGFDESPFDETPFQDEMVRFLGTGHTNRRIKNTDIRDNLPKVIWHCEKPLLRTAPVPLFILSKVVSDNSFKIVLTGEGADEIFGGYNIFKEAKIRRFWANQPESRVRPLLLEKLYPYIFQNPARERTFLQKFYGVDAADSEDPFFSHGIRWKNTGRNVMFFSEDVTTALKGYQPVQELKAALPLDFDGRDCLAKAQYLETSIFLSNYLLSSQGDRVAMANSVEMRVPFLDFRVIDFAMRLPPKWKIRALNEKYILKKTFAGNLPPRITNRPKHPYRAPIQDVFFQNLPGYVDHLVSDQYLKKTGIFDPGKTGFLVAKFRKKQKLGESETENMALTGIISTQLLYQQFMENFQIADITNFEVNKIIRLN</sequence>
<dbReference type="SUPFAM" id="SSF52402">
    <property type="entry name" value="Adenine nucleotide alpha hydrolases-like"/>
    <property type="match status" value="1"/>
</dbReference>
<dbReference type="CDD" id="cd01991">
    <property type="entry name" value="Asn_synthase_B_C"/>
    <property type="match status" value="1"/>
</dbReference>
<protein>
    <recommendedName>
        <fullName evidence="3">asparagine synthase (glutamine-hydrolyzing)</fullName>
        <ecNumber evidence="3">6.3.5.4</ecNumber>
    </recommendedName>
</protein>
<organism evidence="12 13">
    <name type="scientific">Geotalea daltonii (strain DSM 22248 / JCM 15807 / FRC-32)</name>
    <name type="common">Geobacter daltonii</name>
    <dbReference type="NCBI Taxonomy" id="316067"/>
    <lineage>
        <taxon>Bacteria</taxon>
        <taxon>Pseudomonadati</taxon>
        <taxon>Thermodesulfobacteriota</taxon>
        <taxon>Desulfuromonadia</taxon>
        <taxon>Geobacterales</taxon>
        <taxon>Geobacteraceae</taxon>
        <taxon>Geotalea</taxon>
    </lineage>
</organism>
<feature type="active site" description="For GATase activity" evidence="8">
    <location>
        <position position="2"/>
    </location>
</feature>
<evidence type="ECO:0000256" key="1">
    <source>
        <dbReference type="ARBA" id="ARBA00005187"/>
    </source>
</evidence>
<dbReference type="HOGENOM" id="CLU_014658_3_1_7"/>
<evidence type="ECO:0000313" key="13">
    <source>
        <dbReference type="Proteomes" id="UP000007721"/>
    </source>
</evidence>
<evidence type="ECO:0000256" key="9">
    <source>
        <dbReference type="PIRSR" id="PIRSR001589-2"/>
    </source>
</evidence>
<dbReference type="Pfam" id="PF13537">
    <property type="entry name" value="GATase_7"/>
    <property type="match status" value="1"/>
</dbReference>
<dbReference type="InterPro" id="IPR017932">
    <property type="entry name" value="GATase_2_dom"/>
</dbReference>
<evidence type="ECO:0000313" key="12">
    <source>
        <dbReference type="EMBL" id="ACM21291.1"/>
    </source>
</evidence>
<dbReference type="PANTHER" id="PTHR43284:SF1">
    <property type="entry name" value="ASPARAGINE SYNTHETASE"/>
    <property type="match status" value="1"/>
</dbReference>
<reference evidence="12 13" key="1">
    <citation type="submission" date="2009-01" db="EMBL/GenBank/DDBJ databases">
        <title>Complete sequence of Geobacter sp. FRC-32.</title>
        <authorList>
            <consortium name="US DOE Joint Genome Institute"/>
            <person name="Lucas S."/>
            <person name="Copeland A."/>
            <person name="Lapidus A."/>
            <person name="Glavina del Rio T."/>
            <person name="Dalin E."/>
            <person name="Tice H."/>
            <person name="Bruce D."/>
            <person name="Goodwin L."/>
            <person name="Pitluck S."/>
            <person name="Saunders E."/>
            <person name="Brettin T."/>
            <person name="Detter J.C."/>
            <person name="Han C."/>
            <person name="Larimer F."/>
            <person name="Land M."/>
            <person name="Hauser L."/>
            <person name="Kyrpides N."/>
            <person name="Ovchinnikova G."/>
            <person name="Kostka J."/>
            <person name="Richardson P."/>
        </authorList>
    </citation>
    <scope>NUCLEOTIDE SEQUENCE [LARGE SCALE GENOMIC DNA]</scope>
    <source>
        <strain evidence="13">DSM 22248 / JCM 15807 / FRC-32</strain>
    </source>
</reference>
<evidence type="ECO:0000256" key="8">
    <source>
        <dbReference type="PIRSR" id="PIRSR001589-1"/>
    </source>
</evidence>
<comment type="catalytic activity">
    <reaction evidence="7">
        <text>L-aspartate + L-glutamine + ATP + H2O = L-asparagine + L-glutamate + AMP + diphosphate + H(+)</text>
        <dbReference type="Rhea" id="RHEA:12228"/>
        <dbReference type="ChEBI" id="CHEBI:15377"/>
        <dbReference type="ChEBI" id="CHEBI:15378"/>
        <dbReference type="ChEBI" id="CHEBI:29985"/>
        <dbReference type="ChEBI" id="CHEBI:29991"/>
        <dbReference type="ChEBI" id="CHEBI:30616"/>
        <dbReference type="ChEBI" id="CHEBI:33019"/>
        <dbReference type="ChEBI" id="CHEBI:58048"/>
        <dbReference type="ChEBI" id="CHEBI:58359"/>
        <dbReference type="ChEBI" id="CHEBI:456215"/>
        <dbReference type="EC" id="6.3.5.4"/>
    </reaction>
</comment>
<keyword evidence="6 8" id="KW-0315">Glutamine amidotransferase</keyword>
<dbReference type="NCBIfam" id="TIGR01536">
    <property type="entry name" value="asn_synth_AEB"/>
    <property type="match status" value="1"/>
</dbReference>
<feature type="site" description="Important for beta-aspartyl-AMP intermediate formation" evidence="10">
    <location>
        <position position="365"/>
    </location>
</feature>
<dbReference type="InterPro" id="IPR051786">
    <property type="entry name" value="ASN_synthetase/amidase"/>
</dbReference>
<dbReference type="GO" id="GO:0004066">
    <property type="term" value="F:asparagine synthase (glutamine-hydrolyzing) activity"/>
    <property type="evidence" value="ECO:0007669"/>
    <property type="project" value="UniProtKB-EC"/>
</dbReference>
<evidence type="ECO:0000259" key="11">
    <source>
        <dbReference type="PROSITE" id="PS51278"/>
    </source>
</evidence>
<dbReference type="EMBL" id="CP001390">
    <property type="protein sequence ID" value="ACM21291.1"/>
    <property type="molecule type" value="Genomic_DNA"/>
</dbReference>
<dbReference type="KEGG" id="geo:Geob_2948"/>
<feature type="binding site" evidence="9">
    <location>
        <position position="289"/>
    </location>
    <ligand>
        <name>ATP</name>
        <dbReference type="ChEBI" id="CHEBI:30616"/>
    </ligand>
</feature>
<evidence type="ECO:0000256" key="5">
    <source>
        <dbReference type="ARBA" id="ARBA00022840"/>
    </source>
</evidence>
<keyword evidence="8" id="KW-0028">Amino-acid biosynthesis</keyword>
<keyword evidence="5 9" id="KW-0067">ATP-binding</keyword>
<dbReference type="EC" id="6.3.5.4" evidence="3"/>
<comment type="pathway">
    <text evidence="1">Amino-acid biosynthesis; L-asparagine biosynthesis; L-asparagine from L-aspartate (L-Gln route): step 1/1.</text>
</comment>
<dbReference type="Gene3D" id="3.40.50.620">
    <property type="entry name" value="HUPs"/>
    <property type="match status" value="2"/>
</dbReference>
<dbReference type="AlphaFoldDB" id="B9M2U5"/>
<evidence type="ECO:0000256" key="4">
    <source>
        <dbReference type="ARBA" id="ARBA00022741"/>
    </source>
</evidence>